<dbReference type="SUPFAM" id="SSF48371">
    <property type="entry name" value="ARM repeat"/>
    <property type="match status" value="1"/>
</dbReference>
<keyword evidence="5" id="KW-0539">Nucleus</keyword>
<feature type="region of interest" description="Disordered" evidence="11">
    <location>
        <begin position="1"/>
        <end position="89"/>
    </location>
</feature>
<evidence type="ECO:0000256" key="5">
    <source>
        <dbReference type="ARBA" id="ARBA00023242"/>
    </source>
</evidence>
<evidence type="ECO:0000256" key="1">
    <source>
        <dbReference type="ARBA" id="ARBA00004123"/>
    </source>
</evidence>
<dbReference type="InterPro" id="IPR039678">
    <property type="entry name" value="CTNNBL1"/>
</dbReference>
<keyword evidence="14" id="KW-1185">Reference proteome</keyword>
<dbReference type="InterPro" id="IPR016024">
    <property type="entry name" value="ARM-type_fold"/>
</dbReference>
<feature type="coiled-coil region" evidence="10">
    <location>
        <begin position="474"/>
        <end position="508"/>
    </location>
</feature>
<dbReference type="InterPro" id="IPR011989">
    <property type="entry name" value="ARM-like"/>
</dbReference>
<keyword evidence="2" id="KW-0597">Phosphoprotein</keyword>
<comment type="subcellular location">
    <subcellularLocation>
        <location evidence="1">Nucleus</location>
    </subcellularLocation>
</comment>
<evidence type="ECO:0000256" key="8">
    <source>
        <dbReference type="ARBA" id="ARBA00070106"/>
    </source>
</evidence>
<dbReference type="Gene3D" id="1.25.10.10">
    <property type="entry name" value="Leucine-rich Repeat Variant"/>
    <property type="match status" value="1"/>
</dbReference>
<feature type="domain" description="Beta-catenin-like protein 1 N-terminal" evidence="12">
    <location>
        <begin position="87"/>
        <end position="192"/>
    </location>
</feature>
<dbReference type="Pfam" id="PF08216">
    <property type="entry name" value="CTNNBL"/>
    <property type="match status" value="1"/>
</dbReference>
<dbReference type="AlphaFoldDB" id="A0A7M5XBV4"/>
<comment type="subunit">
    <text evidence="7">Component of the PRP19-CDC5L splicing complex composed of a core complex comprising a homotetramer of PRPF19, CDC5L, PLRG1 and BCAS2, and at least three less stably associated proteins CTNNBL1, CWC15 and HSPA8. Interacts directly with CWC15 and CDC5L in the complex. Interacts with AICDA; the interaction is important for the antibody diversification activity of AICDA. Interacts with PRPF31 (via its NLS). Interacts (via its N-terminal NLS) with KPNA1 and KPNA2.</text>
</comment>
<dbReference type="GO" id="GO:0005681">
    <property type="term" value="C:spliceosomal complex"/>
    <property type="evidence" value="ECO:0007669"/>
    <property type="project" value="TreeGrafter"/>
</dbReference>
<evidence type="ECO:0000256" key="10">
    <source>
        <dbReference type="SAM" id="Coils"/>
    </source>
</evidence>
<evidence type="ECO:0000256" key="4">
    <source>
        <dbReference type="ARBA" id="ARBA00023054"/>
    </source>
</evidence>
<evidence type="ECO:0000256" key="7">
    <source>
        <dbReference type="ARBA" id="ARBA00061776"/>
    </source>
</evidence>
<evidence type="ECO:0000259" key="12">
    <source>
        <dbReference type="SMART" id="SM01156"/>
    </source>
</evidence>
<dbReference type="OrthoDB" id="1898821at2759"/>
<dbReference type="SMART" id="SM01156">
    <property type="entry name" value="DUF1716"/>
    <property type="match status" value="1"/>
</dbReference>
<evidence type="ECO:0000256" key="11">
    <source>
        <dbReference type="SAM" id="MobiDB-lite"/>
    </source>
</evidence>
<proteinExistence type="predicted"/>
<comment type="function">
    <text evidence="6">Component of the PRP19-CDC5L complex that forms an integral part of the spliceosome and is required for activating pre-mRNA splicing. Participates in AID/AICDA-mediated somatic hypermutation (SHM) and class-switch recombination (CSR), 2 processes resulting in the production of high-affinity, mutated isotype-switched antibodies.</text>
</comment>
<evidence type="ECO:0000256" key="6">
    <source>
        <dbReference type="ARBA" id="ARBA00058456"/>
    </source>
</evidence>
<dbReference type="FunFam" id="1.25.10.10:FF:001136">
    <property type="entry name" value="Beta-catenin-like protein 1"/>
    <property type="match status" value="1"/>
</dbReference>
<protein>
    <recommendedName>
        <fullName evidence="8">Beta-catenin-like protein 1</fullName>
    </recommendedName>
    <alternativeName>
        <fullName evidence="9">Nuclear-associated protein</fullName>
    </alternativeName>
</protein>
<dbReference type="Proteomes" id="UP000594262">
    <property type="component" value="Unplaced"/>
</dbReference>
<evidence type="ECO:0000256" key="2">
    <source>
        <dbReference type="ARBA" id="ARBA00022553"/>
    </source>
</evidence>
<evidence type="ECO:0000313" key="13">
    <source>
        <dbReference type="EnsemblMetazoa" id="CLYHEMP020621.1"/>
    </source>
</evidence>
<evidence type="ECO:0000256" key="9">
    <source>
        <dbReference type="ARBA" id="ARBA00083862"/>
    </source>
</evidence>
<keyword evidence="3" id="KW-0677">Repeat</keyword>
<dbReference type="RefSeq" id="XP_066934886.1">
    <property type="nucleotide sequence ID" value="XM_067078785.1"/>
</dbReference>
<dbReference type="InterPro" id="IPR013180">
    <property type="entry name" value="CTNNBL1_N"/>
</dbReference>
<sequence length="592" mass="68206">MDVGELLKYQPPTAGNKRTRAPAAFEKRPRSKKIKESEIDEGGGYQFKKILKKPDNTHAQERRPQVEKEVAQHRQETIQRRGDGPITEDDKEKLLALVENDDEGEAVDEATIKKHILSFEKKVTKNQEMRIKFVDQPNRFMESELELHEEIQKLHVLATVPEYYDIFVRLNSVATCLNLMNHENSDISIGIVDLLQELTDIDTLNESEDEANILVDALLKGQLVTVLLQNLHRLDERVKEDADGVHNTLAIIENIAEFRPEVCVTAGQQGLLTWLLKRLKKKMFDSNKLYSSEILAILLQNTEENRQLIKESNGVDPLLQALATYKGHNPNNQEEIEYMENLFNCLCSCLLHPPNKELFLKGEGLQLMILMLREKKMARPSALKVLAYAMTGQEGAENCHKFVEILGLRSVFPLFMKPPKRNKKTGNSKEECEEHACSIIASLYRNLTSNNRTRLTQKFVEDDHVKIDRLMEMYFKYQRRVQDADAKIEQEREEREEQGEEIDDAMEDEFYLKRLDAGLFILQLIVCIMLENCCSGVSSIKQRVLKLLNQHGGSTKRIKQVMREYAGHIGDSTETESAENERRRLLSLIDRF</sequence>
<feature type="compositionally biased region" description="Basic and acidic residues" evidence="11">
    <location>
        <begin position="52"/>
        <end position="89"/>
    </location>
</feature>
<name>A0A7M5XBV4_9CNID</name>
<dbReference type="PANTHER" id="PTHR14978:SF0">
    <property type="entry name" value="BETA-CATENIN-LIKE PROTEIN 1"/>
    <property type="match status" value="1"/>
</dbReference>
<keyword evidence="4 10" id="KW-0175">Coiled coil</keyword>
<evidence type="ECO:0000256" key="3">
    <source>
        <dbReference type="ARBA" id="ARBA00022737"/>
    </source>
</evidence>
<dbReference type="EnsemblMetazoa" id="CLYHEMT020621.1">
    <property type="protein sequence ID" value="CLYHEMP020621.1"/>
    <property type="gene ID" value="CLYHEMG020621"/>
</dbReference>
<dbReference type="GeneID" id="136822519"/>
<dbReference type="PANTHER" id="PTHR14978">
    <property type="entry name" value="BETA-CATENIN-LIKE PROTEIN 1 NUCLEAR ASSOCIATED PROTEIN"/>
    <property type="match status" value="1"/>
</dbReference>
<accession>A0A7M5XBV4</accession>
<dbReference type="GO" id="GO:0010467">
    <property type="term" value="P:gene expression"/>
    <property type="evidence" value="ECO:0007669"/>
    <property type="project" value="UniProtKB-ARBA"/>
</dbReference>
<organism evidence="13 14">
    <name type="scientific">Clytia hemisphaerica</name>
    <dbReference type="NCBI Taxonomy" id="252671"/>
    <lineage>
        <taxon>Eukaryota</taxon>
        <taxon>Metazoa</taxon>
        <taxon>Cnidaria</taxon>
        <taxon>Hydrozoa</taxon>
        <taxon>Hydroidolina</taxon>
        <taxon>Leptothecata</taxon>
        <taxon>Obeliida</taxon>
        <taxon>Clytiidae</taxon>
        <taxon>Clytia</taxon>
    </lineage>
</organism>
<evidence type="ECO:0000313" key="14">
    <source>
        <dbReference type="Proteomes" id="UP000594262"/>
    </source>
</evidence>
<reference evidence="13" key="1">
    <citation type="submission" date="2021-01" db="UniProtKB">
        <authorList>
            <consortium name="EnsemblMetazoa"/>
        </authorList>
    </citation>
    <scope>IDENTIFICATION</scope>
</reference>